<dbReference type="EMBL" id="JAIZPD010000009">
    <property type="protein sequence ID" value="KAH0961019.1"/>
    <property type="molecule type" value="Genomic_DNA"/>
</dbReference>
<dbReference type="Proteomes" id="UP000824596">
    <property type="component" value="Unassembled WGS sequence"/>
</dbReference>
<dbReference type="GeneID" id="68357301"/>
<dbReference type="RefSeq" id="XP_044718532.1">
    <property type="nucleotide sequence ID" value="XM_044866643.1"/>
</dbReference>
<evidence type="ECO:0000313" key="3">
    <source>
        <dbReference type="Proteomes" id="UP000824596"/>
    </source>
</evidence>
<dbReference type="InterPro" id="IPR041018">
    <property type="entry name" value="ADPRTs_Tse2"/>
</dbReference>
<organism evidence="2 3">
    <name type="scientific">Hirsutella rhossiliensis</name>
    <dbReference type="NCBI Taxonomy" id="111463"/>
    <lineage>
        <taxon>Eukaryota</taxon>
        <taxon>Fungi</taxon>
        <taxon>Dikarya</taxon>
        <taxon>Ascomycota</taxon>
        <taxon>Pezizomycotina</taxon>
        <taxon>Sordariomycetes</taxon>
        <taxon>Hypocreomycetidae</taxon>
        <taxon>Hypocreales</taxon>
        <taxon>Ophiocordycipitaceae</taxon>
        <taxon>Hirsutella</taxon>
    </lineage>
</organism>
<evidence type="ECO:0000259" key="1">
    <source>
        <dbReference type="Pfam" id="PF18648"/>
    </source>
</evidence>
<keyword evidence="3" id="KW-1185">Reference proteome</keyword>
<dbReference type="OrthoDB" id="10266325at2759"/>
<gene>
    <name evidence="2" type="ORF">HRG_08172</name>
</gene>
<sequence length="119" mass="13446">MSASNGAIMFPNTFMMQELVRTYFDQVLDGEEQGNLVDMPSVYTIPKGTRIPSHLILINEYTARFSLQPSRGMPLKDLNQALDEFYAKHAHMEAAEKWLDAHPFQDAIPDDADAAWTAK</sequence>
<dbReference type="Pfam" id="PF18648">
    <property type="entry name" value="ADPRTs_Tse2"/>
    <property type="match status" value="1"/>
</dbReference>
<protein>
    <recommendedName>
        <fullName evidence="1">Tse2 ADP-ribosyltransferase toxin domain-containing protein</fullName>
    </recommendedName>
</protein>
<comment type="caution">
    <text evidence="2">The sequence shown here is derived from an EMBL/GenBank/DDBJ whole genome shotgun (WGS) entry which is preliminary data.</text>
</comment>
<proteinExistence type="predicted"/>
<feature type="domain" description="Tse2 ADP-ribosyltransferase toxin" evidence="1">
    <location>
        <begin position="2"/>
        <end position="98"/>
    </location>
</feature>
<dbReference type="AlphaFoldDB" id="A0A9P8MV65"/>
<reference evidence="2" key="1">
    <citation type="submission" date="2021-09" db="EMBL/GenBank/DDBJ databases">
        <title>A high-quality genome of the endoparasitic fungus Hirsutella rhossiliensis with a comparison of Hirsutella genomes reveals transposable elements contributing to genome size variation.</title>
        <authorList>
            <person name="Lin R."/>
            <person name="Jiao Y."/>
            <person name="Sun X."/>
            <person name="Ling J."/>
            <person name="Xie B."/>
            <person name="Cheng X."/>
        </authorList>
    </citation>
    <scope>NUCLEOTIDE SEQUENCE</scope>
    <source>
        <strain evidence="2">HR02</strain>
    </source>
</reference>
<name>A0A9P8MV65_9HYPO</name>
<evidence type="ECO:0000313" key="2">
    <source>
        <dbReference type="EMBL" id="KAH0961019.1"/>
    </source>
</evidence>
<accession>A0A9P8MV65</accession>